<keyword evidence="1" id="KW-1133">Transmembrane helix</keyword>
<keyword evidence="1" id="KW-0472">Membrane</keyword>
<evidence type="ECO:0000313" key="3">
    <source>
        <dbReference type="EMBL" id="GAA1934633.1"/>
    </source>
</evidence>
<feature type="domain" description="DUF1206" evidence="2">
    <location>
        <begin position="213"/>
        <end position="281"/>
    </location>
</feature>
<dbReference type="EMBL" id="BAAAOF010000005">
    <property type="protein sequence ID" value="GAA1934633.1"/>
    <property type="molecule type" value="Genomic_DNA"/>
</dbReference>
<name>A0ABP5B8Q9_9MICO</name>
<dbReference type="InterPro" id="IPR009597">
    <property type="entry name" value="DUF1206"/>
</dbReference>
<feature type="transmembrane region" description="Helical" evidence="1">
    <location>
        <begin position="256"/>
        <end position="277"/>
    </location>
</feature>
<feature type="transmembrane region" description="Helical" evidence="1">
    <location>
        <begin position="209"/>
        <end position="236"/>
    </location>
</feature>
<feature type="transmembrane region" description="Helical" evidence="1">
    <location>
        <begin position="164"/>
        <end position="188"/>
    </location>
</feature>
<feature type="transmembrane region" description="Helical" evidence="1">
    <location>
        <begin position="65"/>
        <end position="86"/>
    </location>
</feature>
<proteinExistence type="predicted"/>
<feature type="domain" description="DUF1206" evidence="2">
    <location>
        <begin position="125"/>
        <end position="187"/>
    </location>
</feature>
<protein>
    <submittedName>
        <fullName evidence="3">DUF1206 domain-containing protein</fullName>
    </submittedName>
</protein>
<gene>
    <name evidence="3" type="ORF">GCM10009775_28190</name>
</gene>
<feature type="domain" description="DUF1206" evidence="2">
    <location>
        <begin position="24"/>
        <end position="90"/>
    </location>
</feature>
<reference evidence="4" key="1">
    <citation type="journal article" date="2019" name="Int. J. Syst. Evol. Microbiol.">
        <title>The Global Catalogue of Microorganisms (GCM) 10K type strain sequencing project: providing services to taxonomists for standard genome sequencing and annotation.</title>
        <authorList>
            <consortium name="The Broad Institute Genomics Platform"/>
            <consortium name="The Broad Institute Genome Sequencing Center for Infectious Disease"/>
            <person name="Wu L."/>
            <person name="Ma J."/>
        </authorList>
    </citation>
    <scope>NUCLEOTIDE SEQUENCE [LARGE SCALE GENOMIC DNA]</scope>
    <source>
        <strain evidence="4">JCM 14900</strain>
    </source>
</reference>
<dbReference type="RefSeq" id="WP_248147312.1">
    <property type="nucleotide sequence ID" value="NZ_BAAAOF010000005.1"/>
</dbReference>
<accession>A0ABP5B8Q9</accession>
<keyword evidence="1" id="KW-0812">Transmembrane</keyword>
<feature type="transmembrane region" description="Helical" evidence="1">
    <location>
        <begin position="124"/>
        <end position="144"/>
    </location>
</feature>
<keyword evidence="4" id="KW-1185">Reference proteome</keyword>
<dbReference type="Pfam" id="PF06724">
    <property type="entry name" value="DUF1206"/>
    <property type="match status" value="3"/>
</dbReference>
<evidence type="ECO:0000259" key="2">
    <source>
        <dbReference type="Pfam" id="PF06724"/>
    </source>
</evidence>
<feature type="transmembrane region" description="Helical" evidence="1">
    <location>
        <begin position="20"/>
        <end position="45"/>
    </location>
</feature>
<evidence type="ECO:0000313" key="4">
    <source>
        <dbReference type="Proteomes" id="UP001501343"/>
    </source>
</evidence>
<sequence>MNPEARRVAREAKNTPALRFAARAGYAANGLVHILIGVIVLVVAFGGDGETDQAGAFKAIAAAPLGFAVLWILAVALWALGVWHVLEGVLARPTTTSAPDAIDSVVSDDTVEKASKWGVRVSEFGQAVVFIALGVVAASVALGAQPDGDTAAQDASRGVLGIPGGVFLLGAVGVGVAIGGIAFVVMGGMRSFEKKMSIPSGALGDGVKVLGIVGFIAKGIALLILGILLLVAAIKVDPDAAGGLDAAVSALIALPYGPWLASAVGVGLIVYGVFCVFRARYARL</sequence>
<comment type="caution">
    <text evidence="3">The sequence shown here is derived from an EMBL/GenBank/DDBJ whole genome shotgun (WGS) entry which is preliminary data.</text>
</comment>
<organism evidence="3 4">
    <name type="scientific">Microbacterium aoyamense</name>
    <dbReference type="NCBI Taxonomy" id="344166"/>
    <lineage>
        <taxon>Bacteria</taxon>
        <taxon>Bacillati</taxon>
        <taxon>Actinomycetota</taxon>
        <taxon>Actinomycetes</taxon>
        <taxon>Micrococcales</taxon>
        <taxon>Microbacteriaceae</taxon>
        <taxon>Microbacterium</taxon>
    </lineage>
</organism>
<dbReference type="Proteomes" id="UP001501343">
    <property type="component" value="Unassembled WGS sequence"/>
</dbReference>
<evidence type="ECO:0000256" key="1">
    <source>
        <dbReference type="SAM" id="Phobius"/>
    </source>
</evidence>